<dbReference type="GO" id="GO:0070876">
    <property type="term" value="C:SOSS complex"/>
    <property type="evidence" value="ECO:0007669"/>
    <property type="project" value="TreeGrafter"/>
</dbReference>
<sequence>MNSFNVTAIVLDPGVHRRTQTGTIMTMRVADHTGSINVSIMNPEYTELFKPGDILKFRGAYTSVYQGGLTLGVGKQGECKKTGEFMMIFSETPDISAMPLPAGVRDDRGSRDNSRSPVNRYPR</sequence>
<dbReference type="Proteomes" id="UP000005237">
    <property type="component" value="Unassembled WGS sequence"/>
</dbReference>
<dbReference type="SUPFAM" id="SSF50249">
    <property type="entry name" value="Nucleic acid-binding proteins"/>
    <property type="match status" value="1"/>
</dbReference>
<dbReference type="AlphaFoldDB" id="A0A8R1IFW0"/>
<dbReference type="EnsemblMetazoa" id="CJA28624.1">
    <property type="protein sequence ID" value="CJA28624.1"/>
    <property type="gene ID" value="WBGene00184198"/>
</dbReference>
<dbReference type="CDD" id="cd04491">
    <property type="entry name" value="SoSSB_OBF"/>
    <property type="match status" value="1"/>
</dbReference>
<evidence type="ECO:0000313" key="3">
    <source>
        <dbReference type="EnsemblMetazoa" id="CJA28624.1"/>
    </source>
</evidence>
<organism evidence="3 4">
    <name type="scientific">Caenorhabditis japonica</name>
    <dbReference type="NCBI Taxonomy" id="281687"/>
    <lineage>
        <taxon>Eukaryota</taxon>
        <taxon>Metazoa</taxon>
        <taxon>Ecdysozoa</taxon>
        <taxon>Nematoda</taxon>
        <taxon>Chromadorea</taxon>
        <taxon>Rhabditida</taxon>
        <taxon>Rhabditina</taxon>
        <taxon>Rhabditomorpha</taxon>
        <taxon>Rhabditoidea</taxon>
        <taxon>Rhabditidae</taxon>
        <taxon>Peloderinae</taxon>
        <taxon>Caenorhabditis</taxon>
    </lineage>
</organism>
<reference evidence="3" key="2">
    <citation type="submission" date="2022-06" db="UniProtKB">
        <authorList>
            <consortium name="EnsemblMetazoa"/>
        </authorList>
    </citation>
    <scope>IDENTIFICATION</scope>
    <source>
        <strain evidence="3">DF5081</strain>
    </source>
</reference>
<dbReference type="GO" id="GO:0005694">
    <property type="term" value="C:chromosome"/>
    <property type="evidence" value="ECO:0007669"/>
    <property type="project" value="UniProtKB-ARBA"/>
</dbReference>
<evidence type="ECO:0000256" key="1">
    <source>
        <dbReference type="ARBA" id="ARBA00023125"/>
    </source>
</evidence>
<keyword evidence="4" id="KW-1185">Reference proteome</keyword>
<dbReference type="Gene3D" id="2.40.50.140">
    <property type="entry name" value="Nucleic acid-binding proteins"/>
    <property type="match status" value="1"/>
</dbReference>
<feature type="compositionally biased region" description="Basic and acidic residues" evidence="2">
    <location>
        <begin position="104"/>
        <end position="114"/>
    </location>
</feature>
<keyword evidence="1" id="KW-0238">DNA-binding</keyword>
<dbReference type="GO" id="GO:0044818">
    <property type="term" value="P:mitotic G2/M transition checkpoint"/>
    <property type="evidence" value="ECO:0007669"/>
    <property type="project" value="TreeGrafter"/>
</dbReference>
<dbReference type="InterPro" id="IPR051231">
    <property type="entry name" value="SOSS-B"/>
</dbReference>
<dbReference type="GO" id="GO:0003677">
    <property type="term" value="F:DNA binding"/>
    <property type="evidence" value="ECO:0007669"/>
    <property type="project" value="UniProtKB-KW"/>
</dbReference>
<dbReference type="FunFam" id="2.40.50.140:FF:000072">
    <property type="entry name" value="SOSS complex subunit B2"/>
    <property type="match status" value="1"/>
</dbReference>
<accession>A0A8R1IFW0</accession>
<proteinExistence type="predicted"/>
<protein>
    <recommendedName>
        <fullName evidence="5">OB domain-containing protein</fullName>
    </recommendedName>
</protein>
<evidence type="ECO:0000313" key="4">
    <source>
        <dbReference type="Proteomes" id="UP000005237"/>
    </source>
</evidence>
<dbReference type="GO" id="GO:0010212">
    <property type="term" value="P:response to ionizing radiation"/>
    <property type="evidence" value="ECO:0007669"/>
    <property type="project" value="TreeGrafter"/>
</dbReference>
<feature type="region of interest" description="Disordered" evidence="2">
    <location>
        <begin position="96"/>
        <end position="123"/>
    </location>
</feature>
<dbReference type="PANTHER" id="PTHR13356">
    <property type="entry name" value="OB FOLD NUCLEIC ACID BINDING PROTEIN-RELATED"/>
    <property type="match status" value="1"/>
</dbReference>
<evidence type="ECO:0000256" key="2">
    <source>
        <dbReference type="SAM" id="MobiDB-lite"/>
    </source>
</evidence>
<evidence type="ECO:0008006" key="5">
    <source>
        <dbReference type="Google" id="ProtNLM"/>
    </source>
</evidence>
<dbReference type="PANTHER" id="PTHR13356:SF0">
    <property type="entry name" value="SOSS COMPLEX SUBUNIT B HOMOLOG"/>
    <property type="match status" value="1"/>
</dbReference>
<reference evidence="4" key="1">
    <citation type="submission" date="2010-08" db="EMBL/GenBank/DDBJ databases">
        <authorList>
            <consortium name="Caenorhabditis japonica Sequencing Consortium"/>
            <person name="Wilson R.K."/>
        </authorList>
    </citation>
    <scope>NUCLEOTIDE SEQUENCE [LARGE SCALE GENOMIC DNA]</scope>
    <source>
        <strain evidence="4">DF5081</strain>
    </source>
</reference>
<dbReference type="InterPro" id="IPR012340">
    <property type="entry name" value="NA-bd_OB-fold"/>
</dbReference>
<dbReference type="GO" id="GO:0000724">
    <property type="term" value="P:double-strand break repair via homologous recombination"/>
    <property type="evidence" value="ECO:0007669"/>
    <property type="project" value="TreeGrafter"/>
</dbReference>
<name>A0A8R1IFW0_CAEJA</name>